<gene>
    <name evidence="11" type="primary">KAFR0C05340</name>
    <name evidence="11" type="ORF">KAFR_0C05340</name>
</gene>
<dbReference type="PROSITE" id="PS00467">
    <property type="entry name" value="RIBOSOMAL_L2"/>
    <property type="match status" value="1"/>
</dbReference>
<comment type="function">
    <text evidence="6">Component of the mitochondrial ribosome (mitoribosome), a dedicated translation machinery responsible for the synthesis of mitochondrial genome-encoded proteins, including at least some of the essential transmembrane subunits of the mitochondrial respiratory chain. The mitoribosomes are attached to the mitochondrial inner membrane and translation products are cotranslationally integrated into the membrane.</text>
</comment>
<sequence>MSLLLNSCRRLLYRQYHPEIAVRSFSTSIALNQRTDSTEILTNNISPRLLKIIPNNSDIVELEKQDELIKRRRKLAKEVTTLKKYKPVSPGLRWYRKPIYPYLFKGRPVKSLTIHAKQRGGRNNEGKITVRHRGGGHKRRLRLIDFNRWDSGTHKIERIEYDPNRSAHIALVKNEKTEKLSYIIACDGLRVGDTVQSFRKGIPSNLLSEMGGHVDPAILSVKTAQRGNCLPISMIPIGAVIHNVGVTTVGPARLCRSAGTYARLISKLPEAKRAIVRLKSGEHRYVSLEACATIGVVSNIDHQNASIGKAGRSRRLGIRPSVRGVAMNKCDHPHGGGRGKSKSNKLSMSPWGTLAKGYKTRRGKNQNRMKVKDRPRGKNK</sequence>
<dbReference type="Gene3D" id="2.30.30.30">
    <property type="match status" value="1"/>
</dbReference>
<evidence type="ECO:0000256" key="2">
    <source>
        <dbReference type="ARBA" id="ARBA00005636"/>
    </source>
</evidence>
<dbReference type="InterPro" id="IPR022669">
    <property type="entry name" value="Ribosomal_uL2_C"/>
</dbReference>
<dbReference type="PANTHER" id="PTHR13691:SF5">
    <property type="entry name" value="LARGE RIBOSOMAL SUBUNIT PROTEIN UL2M"/>
    <property type="match status" value="1"/>
</dbReference>
<dbReference type="EMBL" id="HE650823">
    <property type="protein sequence ID" value="CCF57525.1"/>
    <property type="molecule type" value="Genomic_DNA"/>
</dbReference>
<dbReference type="STRING" id="1071382.H2AT25"/>
<accession>H2AT25</accession>
<evidence type="ECO:0000256" key="7">
    <source>
        <dbReference type="ARBA" id="ARBA00069872"/>
    </source>
</evidence>
<dbReference type="GO" id="GO:0032543">
    <property type="term" value="P:mitochondrial translation"/>
    <property type="evidence" value="ECO:0007669"/>
    <property type="project" value="EnsemblFungi"/>
</dbReference>
<dbReference type="FunFam" id="4.10.950.10:FF:000001">
    <property type="entry name" value="50S ribosomal protein L2"/>
    <property type="match status" value="1"/>
</dbReference>
<keyword evidence="5" id="KW-0687">Ribonucleoprotein</keyword>
<dbReference type="InterPro" id="IPR022666">
    <property type="entry name" value="Ribosomal_uL2_RNA-bd_dom"/>
</dbReference>
<evidence type="ECO:0000256" key="1">
    <source>
        <dbReference type="ARBA" id="ARBA00004173"/>
    </source>
</evidence>
<dbReference type="InterPro" id="IPR014722">
    <property type="entry name" value="Rib_uL2_dom2"/>
</dbReference>
<dbReference type="InterPro" id="IPR012340">
    <property type="entry name" value="NA-bd_OB-fold"/>
</dbReference>
<evidence type="ECO:0000313" key="12">
    <source>
        <dbReference type="Proteomes" id="UP000005220"/>
    </source>
</evidence>
<dbReference type="InterPro" id="IPR002171">
    <property type="entry name" value="Ribosomal_uL2"/>
</dbReference>
<dbReference type="Pfam" id="PF03947">
    <property type="entry name" value="Ribosomal_L2_C"/>
    <property type="match status" value="1"/>
</dbReference>
<dbReference type="HOGENOM" id="CLU_036235_3_0_1"/>
<dbReference type="SMART" id="SM01382">
    <property type="entry name" value="Ribosomal_L2_C"/>
    <property type="match status" value="1"/>
</dbReference>
<evidence type="ECO:0000256" key="3">
    <source>
        <dbReference type="ARBA" id="ARBA00022980"/>
    </source>
</evidence>
<dbReference type="KEGG" id="kaf:KAFR_0C05340"/>
<dbReference type="GeneID" id="13885443"/>
<dbReference type="InterPro" id="IPR008991">
    <property type="entry name" value="Translation_prot_SH3-like_sf"/>
</dbReference>
<evidence type="ECO:0000259" key="9">
    <source>
        <dbReference type="SMART" id="SM01382"/>
    </source>
</evidence>
<dbReference type="eggNOG" id="KOG0438">
    <property type="taxonomic scope" value="Eukaryota"/>
</dbReference>
<dbReference type="Pfam" id="PF00181">
    <property type="entry name" value="Ribosomal_L2_N"/>
    <property type="match status" value="1"/>
</dbReference>
<comment type="similarity">
    <text evidence="2">Belongs to the universal ribosomal protein uL2 family.</text>
</comment>
<evidence type="ECO:0000256" key="4">
    <source>
        <dbReference type="ARBA" id="ARBA00023128"/>
    </source>
</evidence>
<dbReference type="NCBIfam" id="TIGR01171">
    <property type="entry name" value="rplB_bact"/>
    <property type="match status" value="1"/>
</dbReference>
<dbReference type="PANTHER" id="PTHR13691">
    <property type="entry name" value="RIBOSOMAL PROTEIN L2"/>
    <property type="match status" value="1"/>
</dbReference>
<dbReference type="Gene3D" id="4.10.950.10">
    <property type="entry name" value="Ribosomal protein L2, domain 3"/>
    <property type="match status" value="1"/>
</dbReference>
<dbReference type="SUPFAM" id="SSF50104">
    <property type="entry name" value="Translation proteins SH3-like domain"/>
    <property type="match status" value="1"/>
</dbReference>
<dbReference type="GO" id="GO:0005762">
    <property type="term" value="C:mitochondrial large ribosomal subunit"/>
    <property type="evidence" value="ECO:0007669"/>
    <property type="project" value="EnsemblFungi"/>
</dbReference>
<feature type="compositionally biased region" description="Basic and acidic residues" evidence="8">
    <location>
        <begin position="370"/>
        <end position="380"/>
    </location>
</feature>
<proteinExistence type="inferred from homology"/>
<dbReference type="GO" id="GO:0003735">
    <property type="term" value="F:structural constituent of ribosome"/>
    <property type="evidence" value="ECO:0007669"/>
    <property type="project" value="EnsemblFungi"/>
</dbReference>
<dbReference type="InterPro" id="IPR022671">
    <property type="entry name" value="Ribosomal_uL2_CS"/>
</dbReference>
<dbReference type="FunCoup" id="H2AT25">
    <property type="interactions" value="507"/>
</dbReference>
<evidence type="ECO:0000313" key="11">
    <source>
        <dbReference type="EMBL" id="CCF57525.1"/>
    </source>
</evidence>
<dbReference type="Gene3D" id="2.40.50.140">
    <property type="entry name" value="Nucleic acid-binding proteins"/>
    <property type="match status" value="1"/>
</dbReference>
<dbReference type="InParanoid" id="H2AT25"/>
<feature type="region of interest" description="Disordered" evidence="8">
    <location>
        <begin position="326"/>
        <end position="380"/>
    </location>
</feature>
<protein>
    <recommendedName>
        <fullName evidence="7">Large ribosomal subunit protein uL2m</fullName>
    </recommendedName>
</protein>
<evidence type="ECO:0000256" key="8">
    <source>
        <dbReference type="SAM" id="MobiDB-lite"/>
    </source>
</evidence>
<organism evidence="11 12">
    <name type="scientific">Kazachstania africana (strain ATCC 22294 / BCRC 22015 / CBS 2517 / CECT 1963 / NBRC 1671 / NRRL Y-8276)</name>
    <name type="common">Yeast</name>
    <name type="synonym">Kluyveromyces africanus</name>
    <dbReference type="NCBI Taxonomy" id="1071382"/>
    <lineage>
        <taxon>Eukaryota</taxon>
        <taxon>Fungi</taxon>
        <taxon>Dikarya</taxon>
        <taxon>Ascomycota</taxon>
        <taxon>Saccharomycotina</taxon>
        <taxon>Saccharomycetes</taxon>
        <taxon>Saccharomycetales</taxon>
        <taxon>Saccharomycetaceae</taxon>
        <taxon>Kazachstania</taxon>
    </lineage>
</organism>
<dbReference type="InterPro" id="IPR014726">
    <property type="entry name" value="Ribosomal_uL2_dom3"/>
</dbReference>
<dbReference type="OrthoDB" id="268576at2759"/>
<reference evidence="11 12" key="1">
    <citation type="journal article" date="2011" name="Proc. Natl. Acad. Sci. U.S.A.">
        <title>Evolutionary erosion of yeast sex chromosomes by mating-type switching accidents.</title>
        <authorList>
            <person name="Gordon J.L."/>
            <person name="Armisen D."/>
            <person name="Proux-Wera E."/>
            <person name="Oheigeartaigh S.S."/>
            <person name="Byrne K.P."/>
            <person name="Wolfe K.H."/>
        </authorList>
    </citation>
    <scope>NUCLEOTIDE SEQUENCE [LARGE SCALE GENOMIC DNA]</scope>
    <source>
        <strain evidence="12">ATCC 22294 / BCRC 22015 / CBS 2517 / CECT 1963 / NBRC 1671 / NRRL Y-8276</strain>
    </source>
</reference>
<feature type="domain" description="Large ribosomal subunit protein uL2 C-terminal" evidence="9">
    <location>
        <begin position="224"/>
        <end position="354"/>
    </location>
</feature>
<feature type="compositionally biased region" description="Basic residues" evidence="8">
    <location>
        <begin position="358"/>
        <end position="369"/>
    </location>
</feature>
<comment type="subcellular location">
    <subcellularLocation>
        <location evidence="1">Mitochondrion</location>
    </subcellularLocation>
</comment>
<dbReference type="GO" id="GO:0016740">
    <property type="term" value="F:transferase activity"/>
    <property type="evidence" value="ECO:0007669"/>
    <property type="project" value="InterPro"/>
</dbReference>
<dbReference type="SMART" id="SM01383">
    <property type="entry name" value="Ribosomal_L2"/>
    <property type="match status" value="1"/>
</dbReference>
<name>H2AT25_KAZAF</name>
<feature type="domain" description="Large ribosomal subunit protein uL2 RNA-binding" evidence="10">
    <location>
        <begin position="121"/>
        <end position="197"/>
    </location>
</feature>
<dbReference type="FunFam" id="2.40.50.140:FF:000128">
    <property type="entry name" value="50S ribosomal protein L2"/>
    <property type="match status" value="1"/>
</dbReference>
<evidence type="ECO:0000256" key="6">
    <source>
        <dbReference type="ARBA" id="ARBA00037226"/>
    </source>
</evidence>
<dbReference type="Proteomes" id="UP000005220">
    <property type="component" value="Chromosome 3"/>
</dbReference>
<keyword evidence="4" id="KW-0496">Mitochondrion</keyword>
<evidence type="ECO:0000256" key="5">
    <source>
        <dbReference type="ARBA" id="ARBA00023274"/>
    </source>
</evidence>
<dbReference type="RefSeq" id="XP_003956660.1">
    <property type="nucleotide sequence ID" value="XM_003956611.1"/>
</dbReference>
<dbReference type="InterPro" id="IPR005880">
    <property type="entry name" value="Ribosomal_uL2_bac/org-type"/>
</dbReference>
<dbReference type="SUPFAM" id="SSF50249">
    <property type="entry name" value="Nucleic acid-binding proteins"/>
    <property type="match status" value="1"/>
</dbReference>
<dbReference type="GO" id="GO:0003723">
    <property type="term" value="F:RNA binding"/>
    <property type="evidence" value="ECO:0007669"/>
    <property type="project" value="InterPro"/>
</dbReference>
<dbReference type="AlphaFoldDB" id="H2AT25"/>
<keyword evidence="3" id="KW-0689">Ribosomal protein</keyword>
<keyword evidence="12" id="KW-1185">Reference proteome</keyword>
<evidence type="ECO:0000259" key="10">
    <source>
        <dbReference type="SMART" id="SM01383"/>
    </source>
</evidence>